<dbReference type="PaxDb" id="29760-VIT_12s0034g02490.t01"/>
<proteinExistence type="predicted"/>
<keyword evidence="2" id="KW-1185">Reference proteome</keyword>
<evidence type="ECO:0000313" key="2">
    <source>
        <dbReference type="Proteomes" id="UP000009183"/>
    </source>
</evidence>
<sequence>MSRMLVKSLQAGDAMFERVSHAVYLAARVVVLAGNGPQGRKLAEMALRRVGGFDLTDRVVATAMCRLMFMGNGLLI</sequence>
<protein>
    <submittedName>
        <fullName evidence="1">Uncharacterized protein</fullName>
    </submittedName>
</protein>
<evidence type="ECO:0000313" key="1">
    <source>
        <dbReference type="EMBL" id="CCB48656.1"/>
    </source>
</evidence>
<gene>
    <name evidence="1" type="ordered locus">VIT_12s0034g02490</name>
</gene>
<accession>F6H8Y2</accession>
<dbReference type="AlphaFoldDB" id="F6H8Y2"/>
<dbReference type="Proteomes" id="UP000009183">
    <property type="component" value="Chromosome 12"/>
</dbReference>
<reference evidence="2" key="1">
    <citation type="journal article" date="2007" name="Nature">
        <title>The grapevine genome sequence suggests ancestral hexaploidization in major angiosperm phyla.</title>
        <authorList>
            <consortium name="The French-Italian Public Consortium for Grapevine Genome Characterization."/>
            <person name="Jaillon O."/>
            <person name="Aury J.-M."/>
            <person name="Noel B."/>
            <person name="Policriti A."/>
            <person name="Clepet C."/>
            <person name="Casagrande A."/>
            <person name="Choisne N."/>
            <person name="Aubourg S."/>
            <person name="Vitulo N."/>
            <person name="Jubin C."/>
            <person name="Vezzi A."/>
            <person name="Legeai F."/>
            <person name="Hugueney P."/>
            <person name="Dasilva C."/>
            <person name="Horner D."/>
            <person name="Mica E."/>
            <person name="Jublot D."/>
            <person name="Poulain J."/>
            <person name="Bruyere C."/>
            <person name="Billault A."/>
            <person name="Segurens B."/>
            <person name="Gouyvenoux M."/>
            <person name="Ugarte E."/>
            <person name="Cattonaro F."/>
            <person name="Anthouard V."/>
            <person name="Vico V."/>
            <person name="Del Fabbro C."/>
            <person name="Alaux M."/>
            <person name="Di Gaspero G."/>
            <person name="Dumas V."/>
            <person name="Felice N."/>
            <person name="Paillard S."/>
            <person name="Juman I."/>
            <person name="Moroldo M."/>
            <person name="Scalabrin S."/>
            <person name="Canaguier A."/>
            <person name="Le Clainche I."/>
            <person name="Malacrida G."/>
            <person name="Durand E."/>
            <person name="Pesole G."/>
            <person name="Laucou V."/>
            <person name="Chatelet P."/>
            <person name="Merdinoglu D."/>
            <person name="Delledonne M."/>
            <person name="Pezzotti M."/>
            <person name="Lecharny A."/>
            <person name="Scarpelli C."/>
            <person name="Artiguenave F."/>
            <person name="Pe M.E."/>
            <person name="Valle G."/>
            <person name="Morgante M."/>
            <person name="Caboche M."/>
            <person name="Adam-Blondon A.-F."/>
            <person name="Weissenbach J."/>
            <person name="Quetier F."/>
            <person name="Wincker P."/>
        </authorList>
    </citation>
    <scope>NUCLEOTIDE SEQUENCE [LARGE SCALE GENOMIC DNA]</scope>
    <source>
        <strain evidence="2">cv. Pinot noir / PN40024</strain>
    </source>
</reference>
<dbReference type="HOGENOM" id="CLU_2659546_0_0_1"/>
<dbReference type="eggNOG" id="KOG1981">
    <property type="taxonomic scope" value="Eukaryota"/>
</dbReference>
<dbReference type="InParanoid" id="F6H8Y2"/>
<name>F6H8Y2_VITVI</name>
<dbReference type="EMBL" id="FN595497">
    <property type="protein sequence ID" value="CCB48656.1"/>
    <property type="molecule type" value="Genomic_DNA"/>
</dbReference>
<organism evidence="1 2">
    <name type="scientific">Vitis vinifera</name>
    <name type="common">Grape</name>
    <dbReference type="NCBI Taxonomy" id="29760"/>
    <lineage>
        <taxon>Eukaryota</taxon>
        <taxon>Viridiplantae</taxon>
        <taxon>Streptophyta</taxon>
        <taxon>Embryophyta</taxon>
        <taxon>Tracheophyta</taxon>
        <taxon>Spermatophyta</taxon>
        <taxon>Magnoliopsida</taxon>
        <taxon>eudicotyledons</taxon>
        <taxon>Gunneridae</taxon>
        <taxon>Pentapetalae</taxon>
        <taxon>rosids</taxon>
        <taxon>Vitales</taxon>
        <taxon>Vitaceae</taxon>
        <taxon>Viteae</taxon>
        <taxon>Vitis</taxon>
    </lineage>
</organism>